<dbReference type="PANTHER" id="PTHR31115">
    <property type="entry name" value="OS05G0107300 PROTEIN"/>
    <property type="match status" value="1"/>
</dbReference>
<sequence>MFASPPTAANRLSTNISSFTSSFIFESSIVVDWFNHFVVRNFTGNGTYQVDSVDAFIQLHIFFSKLVSTLSISTHRLTYGDLSDSPKFASLLDALGASHIDSTCAFGENNDFLKEGMGAMKVKGSLSAAQKFTPDIFPQPSKMELLAGEKEGLLKLPIDKALLADPVFRPLVEKYAADEDAFFADYAESHMKLFELGFETKFKKFIDATVCSDQVAEIEVVAEFWSNGLRRQPVALIKDRDLLKDNGGESNMLEEKIQRLPAREEGWDKKMKRKRSVGTVFTRPMDSNGEQKRIVQNKSCPSKRTQVRRFLQGYGWISFQSGCLFESMVGDGYWVETLGAILIEIIGMDYGENKIEQVEMIVKRN</sequence>
<reference evidence="1 2" key="1">
    <citation type="journal article" date="2016" name="Sci. Rep.">
        <title>The genome sequence of the outbreeding globe artichoke constructed de novo incorporating a phase-aware low-pass sequencing strategy of F1 progeny.</title>
        <authorList>
            <person name="Scaglione D."/>
            <person name="Reyes-Chin-Wo S."/>
            <person name="Acquadro A."/>
            <person name="Froenicke L."/>
            <person name="Portis E."/>
            <person name="Beitel C."/>
            <person name="Tirone M."/>
            <person name="Mauro R."/>
            <person name="Lo Monaco A."/>
            <person name="Mauromicale G."/>
            <person name="Faccioli P."/>
            <person name="Cattivelli L."/>
            <person name="Rieseberg L."/>
            <person name="Michelmore R."/>
            <person name="Lanteri S."/>
        </authorList>
    </citation>
    <scope>NUCLEOTIDE SEQUENCE [LARGE SCALE GENOMIC DNA]</scope>
    <source>
        <strain evidence="1">2C</strain>
    </source>
</reference>
<keyword evidence="1" id="KW-0575">Peroxidase</keyword>
<keyword evidence="1" id="KW-0560">Oxidoreductase</keyword>
<dbReference type="GO" id="GO:0006979">
    <property type="term" value="P:response to oxidative stress"/>
    <property type="evidence" value="ECO:0007669"/>
    <property type="project" value="InterPro"/>
</dbReference>
<dbReference type="GO" id="GO:0020037">
    <property type="term" value="F:heme binding"/>
    <property type="evidence" value="ECO:0007669"/>
    <property type="project" value="InterPro"/>
</dbReference>
<dbReference type="PANTHER" id="PTHR31115:SF2">
    <property type="entry name" value="OS05G0107300 PROTEIN"/>
    <property type="match status" value="1"/>
</dbReference>
<name>A0A103YCN8_CYNCS</name>
<accession>A0A103YCN8</accession>
<dbReference type="InterPro" id="IPR010255">
    <property type="entry name" value="Haem_peroxidase_sf"/>
</dbReference>
<dbReference type="Gramene" id="KVI06651">
    <property type="protein sequence ID" value="KVI06651"/>
    <property type="gene ID" value="Ccrd_014998"/>
</dbReference>
<dbReference type="SUPFAM" id="SSF48113">
    <property type="entry name" value="Heme-dependent peroxidases"/>
    <property type="match status" value="1"/>
</dbReference>
<dbReference type="Proteomes" id="UP000243975">
    <property type="component" value="Unassembled WGS sequence"/>
</dbReference>
<protein>
    <submittedName>
        <fullName evidence="1">Heme peroxidase</fullName>
    </submittedName>
</protein>
<organism evidence="1 2">
    <name type="scientific">Cynara cardunculus var. scolymus</name>
    <name type="common">Globe artichoke</name>
    <name type="synonym">Cynara scolymus</name>
    <dbReference type="NCBI Taxonomy" id="59895"/>
    <lineage>
        <taxon>Eukaryota</taxon>
        <taxon>Viridiplantae</taxon>
        <taxon>Streptophyta</taxon>
        <taxon>Embryophyta</taxon>
        <taxon>Tracheophyta</taxon>
        <taxon>Spermatophyta</taxon>
        <taxon>Magnoliopsida</taxon>
        <taxon>eudicotyledons</taxon>
        <taxon>Gunneridae</taxon>
        <taxon>Pentapetalae</taxon>
        <taxon>asterids</taxon>
        <taxon>campanulids</taxon>
        <taxon>Asterales</taxon>
        <taxon>Asteraceae</taxon>
        <taxon>Carduoideae</taxon>
        <taxon>Cardueae</taxon>
        <taxon>Carduinae</taxon>
        <taxon>Cynara</taxon>
    </lineage>
</organism>
<evidence type="ECO:0000313" key="2">
    <source>
        <dbReference type="Proteomes" id="UP000243975"/>
    </source>
</evidence>
<gene>
    <name evidence="1" type="ORF">Ccrd_014998</name>
</gene>
<dbReference type="GO" id="GO:0004601">
    <property type="term" value="F:peroxidase activity"/>
    <property type="evidence" value="ECO:0007669"/>
    <property type="project" value="UniProtKB-KW"/>
</dbReference>
<proteinExistence type="predicted"/>
<comment type="caution">
    <text evidence="1">The sequence shown here is derived from an EMBL/GenBank/DDBJ whole genome shotgun (WGS) entry which is preliminary data.</text>
</comment>
<evidence type="ECO:0000313" key="1">
    <source>
        <dbReference type="EMBL" id="KVI06651.1"/>
    </source>
</evidence>
<keyword evidence="2" id="KW-1185">Reference proteome</keyword>
<dbReference type="AlphaFoldDB" id="A0A103YCN8"/>
<dbReference type="Gene3D" id="1.10.420.10">
    <property type="entry name" value="Peroxidase, domain 2"/>
    <property type="match status" value="1"/>
</dbReference>
<dbReference type="EMBL" id="LEKV01001773">
    <property type="protein sequence ID" value="KVI06651.1"/>
    <property type="molecule type" value="Genomic_DNA"/>
</dbReference>